<accession>A0A4P9ZKQ5</accession>
<feature type="region of interest" description="Disordered" evidence="1">
    <location>
        <begin position="174"/>
        <end position="283"/>
    </location>
</feature>
<feature type="compositionally biased region" description="Polar residues" evidence="1">
    <location>
        <begin position="420"/>
        <end position="440"/>
    </location>
</feature>
<feature type="region of interest" description="Disordered" evidence="1">
    <location>
        <begin position="1"/>
        <end position="26"/>
    </location>
</feature>
<dbReference type="AlphaFoldDB" id="A0A4P9ZKQ5"/>
<feature type="compositionally biased region" description="Polar residues" evidence="1">
    <location>
        <begin position="307"/>
        <end position="316"/>
    </location>
</feature>
<evidence type="ECO:0000313" key="2">
    <source>
        <dbReference type="EMBL" id="RKP33685.1"/>
    </source>
</evidence>
<name>A0A4P9ZKQ5_9FUNG</name>
<evidence type="ECO:0000313" key="3">
    <source>
        <dbReference type="Proteomes" id="UP000268162"/>
    </source>
</evidence>
<feature type="region of interest" description="Disordered" evidence="1">
    <location>
        <begin position="372"/>
        <end position="403"/>
    </location>
</feature>
<feature type="region of interest" description="Disordered" evidence="1">
    <location>
        <begin position="89"/>
        <end position="126"/>
    </location>
</feature>
<feature type="compositionally biased region" description="Pro residues" evidence="1">
    <location>
        <begin position="720"/>
        <end position="730"/>
    </location>
</feature>
<gene>
    <name evidence="2" type="ORF">BJ085DRAFT_36316</name>
</gene>
<feature type="region of interest" description="Disordered" evidence="1">
    <location>
        <begin position="307"/>
        <end position="344"/>
    </location>
</feature>
<proteinExistence type="predicted"/>
<feature type="region of interest" description="Disordered" evidence="1">
    <location>
        <begin position="529"/>
        <end position="599"/>
    </location>
</feature>
<feature type="compositionally biased region" description="Polar residues" evidence="1">
    <location>
        <begin position="195"/>
        <end position="217"/>
    </location>
</feature>
<organism evidence="2 3">
    <name type="scientific">Dimargaris cristalligena</name>
    <dbReference type="NCBI Taxonomy" id="215637"/>
    <lineage>
        <taxon>Eukaryota</taxon>
        <taxon>Fungi</taxon>
        <taxon>Fungi incertae sedis</taxon>
        <taxon>Zoopagomycota</taxon>
        <taxon>Kickxellomycotina</taxon>
        <taxon>Dimargaritomycetes</taxon>
        <taxon>Dimargaritales</taxon>
        <taxon>Dimargaritaceae</taxon>
        <taxon>Dimargaris</taxon>
    </lineage>
</organism>
<feature type="region of interest" description="Disordered" evidence="1">
    <location>
        <begin position="700"/>
        <end position="730"/>
    </location>
</feature>
<feature type="compositionally biased region" description="Pro residues" evidence="1">
    <location>
        <begin position="8"/>
        <end position="23"/>
    </location>
</feature>
<dbReference type="Proteomes" id="UP000268162">
    <property type="component" value="Unassembled WGS sequence"/>
</dbReference>
<protein>
    <submittedName>
        <fullName evidence="2">Uncharacterized protein</fullName>
    </submittedName>
</protein>
<feature type="region of interest" description="Disordered" evidence="1">
    <location>
        <begin position="420"/>
        <end position="455"/>
    </location>
</feature>
<reference evidence="3" key="1">
    <citation type="journal article" date="2018" name="Nat. Microbiol.">
        <title>Leveraging single-cell genomics to expand the fungal tree of life.</title>
        <authorList>
            <person name="Ahrendt S.R."/>
            <person name="Quandt C.A."/>
            <person name="Ciobanu D."/>
            <person name="Clum A."/>
            <person name="Salamov A."/>
            <person name="Andreopoulos B."/>
            <person name="Cheng J.F."/>
            <person name="Woyke T."/>
            <person name="Pelin A."/>
            <person name="Henrissat B."/>
            <person name="Reynolds N.K."/>
            <person name="Benny G.L."/>
            <person name="Smith M.E."/>
            <person name="James T.Y."/>
            <person name="Grigoriev I.V."/>
        </authorList>
    </citation>
    <scope>NUCLEOTIDE SEQUENCE [LARGE SCALE GENOMIC DNA]</scope>
    <source>
        <strain evidence="3">RSA 468</strain>
    </source>
</reference>
<feature type="non-terminal residue" evidence="2">
    <location>
        <position position="1163"/>
    </location>
</feature>
<dbReference type="EMBL" id="ML003637">
    <property type="protein sequence ID" value="RKP33685.1"/>
    <property type="molecule type" value="Genomic_DNA"/>
</dbReference>
<feature type="compositionally biased region" description="Low complexity" evidence="1">
    <location>
        <begin position="709"/>
        <end position="719"/>
    </location>
</feature>
<sequence>MSSTCPSPSVPPPDAPTLEPTPLPTDSCSRYSLRKRKAIALYPYTLFSWVQPDTLPVGRNKTVDLSVLADGTAIPKTSAANNHCSLRNATGILSDRPPLDRSSQNSPDFSRRKRQRTTHVRPTSDGLQVRPHIVRTHKRWRQLLQTRPWEATAWRSVNRRLIPLGYRLSGLLSSSRRRPRTGTCLRLLPKAQALPKSQRTATASTQPASGTRHSQGRAQRPGRRHINNTLLFGDSDDDDPTFSPTDLSPLPSQWDGVDSSGTPVDQQWPTDHPSTDRRHRKLPQVITKRHLAGKLPASFLRLIHNSSQSDRSSGSHFNRHPRHRQSTTTVPFANPGPALPHVGRTRMQPRDHAAALRNLAAMVDSDSDLSVITLSDTEPDPFRLSEQSGFGDRRERSPSRRTRPSVVDDIFAFVLSDPETQSLSDSTNHPTTFIQPTTSGQRRRRKQRQSKLDQQVAREWKSLLNDSDSGPGSDLDPEVSYIDPGLAMPYRPRRPPVVREFEFLDSQFRNFEAPETPGVSSIHPIRRLAKQSRLPSSKPVGSGSESDGSDQPRHPNRVSNRGLTLALSSPPLPARPTRTGSHVAAGSNKGNPASDGSLRTRMPDCIRVAHRTLRKRAARGFWQLGRSHAAGDATQLCTPLFHWQTDATDFAAPILTQWINDIRSSARQSTHVSSIAPNLDSGLGISHEPWVELPPDHEEFNLNATEPYSPSAFPSDRASSPPPPPEPSLPTPIVFPDYSHWFHHDLVTQLPPGIGFSGKGYAGQGRLLQIVELIQNWSQAPSVTSVADGAVPSALPPTEHRLIFDQSVPLWGTLPTWTANFKALLLQFNFRRFKLVHADGAAGPGLPTFPHGAIPADVQLLQPIGPAEVRQSLRDIMVFHEFTADFIDQCLPHYSLSELEQVAQNLFNDIDYLSSDFLFVLAKRQTGNLVDEVSILKAITSQRTRITDLGNSWRATSKTPSVQLAFRGLWAYVDWLVRLRSLLQSRLAPTEGGPLAPSHSLVIQCQVRIAALVWCILIWLIRLNLSPWPYNTSEPDRAFCFNQMIATWTADLWHQILTTLNSGLLPLTYPATLVPHIWKASTRWSDVIQLVQTEWLVSNISSKSTTILATEDSDRQIPVWTIVGDVIQAPLSLANEDNGLLKRAISNGPPLEATASTEHPSTT</sequence>
<feature type="compositionally biased region" description="Polar residues" evidence="1">
    <location>
        <begin position="259"/>
        <end position="269"/>
    </location>
</feature>
<evidence type="ECO:0000256" key="1">
    <source>
        <dbReference type="SAM" id="MobiDB-lite"/>
    </source>
</evidence>
<keyword evidence="3" id="KW-1185">Reference proteome</keyword>